<sequence length="299" mass="31447">MAAAVIAPVTGEPRLVDPGRPHVGLEDQALTRGDGVFETMHVLDGRAYKFAAHHARLCTSAGIAGLPAPSAQTCRAALAMALDAAGPGSRDTALDLGAEHSVKLSISRGEPGGEPWAWLTVSPVPEQAFAARRDGVSVLLLDRGHDPAEDAELPWLLPGVKTLSYAVNMAAVRHARAHGAQDAVFTTSTDRRILEGATSSVVCARTRDDAAPTLLTPEPSRGILPGTSQARIFDTARRHGWGVDHGPLYPEDLLTADAVWLTSSVRLAVPVTAVDGHEIPTDPVLTRTLTDFLVGSPRG</sequence>
<dbReference type="InterPro" id="IPR043132">
    <property type="entry name" value="BCAT-like_C"/>
</dbReference>
<comment type="caution">
    <text evidence="2">The sequence shown here is derived from an EMBL/GenBank/DDBJ whole genome shotgun (WGS) entry which is preliminary data.</text>
</comment>
<dbReference type="PANTHER" id="PTHR42743">
    <property type="entry name" value="AMINO-ACID AMINOTRANSFERASE"/>
    <property type="match status" value="1"/>
</dbReference>
<organism evidence="2 3">
    <name type="scientific">Kocuria tytonis</name>
    <dbReference type="NCBI Taxonomy" id="2054280"/>
    <lineage>
        <taxon>Bacteria</taxon>
        <taxon>Bacillati</taxon>
        <taxon>Actinomycetota</taxon>
        <taxon>Actinomycetes</taxon>
        <taxon>Micrococcales</taxon>
        <taxon>Micrococcaceae</taxon>
        <taxon>Kocuria</taxon>
    </lineage>
</organism>
<dbReference type="InterPro" id="IPR036038">
    <property type="entry name" value="Aminotransferase-like"/>
</dbReference>
<dbReference type="GO" id="GO:0016829">
    <property type="term" value="F:lyase activity"/>
    <property type="evidence" value="ECO:0007669"/>
    <property type="project" value="UniProtKB-KW"/>
</dbReference>
<dbReference type="EMBL" id="PNJG02000002">
    <property type="protein sequence ID" value="RKQ34839.1"/>
    <property type="molecule type" value="Genomic_DNA"/>
</dbReference>
<dbReference type="InterPro" id="IPR043131">
    <property type="entry name" value="BCAT-like_N"/>
</dbReference>
<reference evidence="2 3" key="1">
    <citation type="submission" date="2018-10" db="EMBL/GenBank/DDBJ databases">
        <title>Kocuria tytouropygialis sp. nov., isolated from the uropygial gland of an American barn owl (Tyto furcata).</title>
        <authorList>
            <person name="Braun M.S."/>
            <person name="Wang E."/>
            <person name="Zimmermann S."/>
            <person name="Wagner H."/>
            <person name="Wink M."/>
        </authorList>
    </citation>
    <scope>NUCLEOTIDE SEQUENCE [LARGE SCALE GENOMIC DNA]</scope>
    <source>
        <strain evidence="2 3">442</strain>
    </source>
</reference>
<evidence type="ECO:0000313" key="2">
    <source>
        <dbReference type="EMBL" id="RKQ34839.1"/>
    </source>
</evidence>
<dbReference type="Proteomes" id="UP000249516">
    <property type="component" value="Unassembled WGS sequence"/>
</dbReference>
<dbReference type="InterPro" id="IPR050571">
    <property type="entry name" value="Class-IV_PLP-Dep_Aminotrnsfr"/>
</dbReference>
<dbReference type="GO" id="GO:0046394">
    <property type="term" value="P:carboxylic acid biosynthetic process"/>
    <property type="evidence" value="ECO:0007669"/>
    <property type="project" value="UniProtKB-ARBA"/>
</dbReference>
<protein>
    <submittedName>
        <fullName evidence="2">Aminodeoxychorismate lyase</fullName>
    </submittedName>
</protein>
<accession>A0A495A561</accession>
<gene>
    <name evidence="2" type="ORF">C1C97_005975</name>
</gene>
<comment type="similarity">
    <text evidence="1">Belongs to the class-IV pyridoxal-phosphate-dependent aminotransferase family.</text>
</comment>
<dbReference type="Gene3D" id="3.20.10.10">
    <property type="entry name" value="D-amino Acid Aminotransferase, subunit A, domain 2"/>
    <property type="match status" value="1"/>
</dbReference>
<proteinExistence type="inferred from homology"/>
<evidence type="ECO:0000256" key="1">
    <source>
        <dbReference type="ARBA" id="ARBA00009320"/>
    </source>
</evidence>
<dbReference type="GO" id="GO:0005829">
    <property type="term" value="C:cytosol"/>
    <property type="evidence" value="ECO:0007669"/>
    <property type="project" value="TreeGrafter"/>
</dbReference>
<dbReference type="AlphaFoldDB" id="A0A495A561"/>
<dbReference type="SUPFAM" id="SSF56752">
    <property type="entry name" value="D-aminoacid aminotransferase-like PLP-dependent enzymes"/>
    <property type="match status" value="1"/>
</dbReference>
<dbReference type="InterPro" id="IPR001544">
    <property type="entry name" value="Aminotrans_IV"/>
</dbReference>
<dbReference type="Gene3D" id="3.30.470.10">
    <property type="match status" value="1"/>
</dbReference>
<keyword evidence="3" id="KW-1185">Reference proteome</keyword>
<dbReference type="PANTHER" id="PTHR42743:SF11">
    <property type="entry name" value="AMINODEOXYCHORISMATE LYASE"/>
    <property type="match status" value="1"/>
</dbReference>
<keyword evidence="2" id="KW-0456">Lyase</keyword>
<name>A0A495A561_9MICC</name>
<dbReference type="Pfam" id="PF01063">
    <property type="entry name" value="Aminotran_4"/>
    <property type="match status" value="1"/>
</dbReference>
<evidence type="ECO:0000313" key="3">
    <source>
        <dbReference type="Proteomes" id="UP000249516"/>
    </source>
</evidence>
<dbReference type="OrthoDB" id="3199344at2"/>